<evidence type="ECO:0000313" key="5">
    <source>
        <dbReference type="Proteomes" id="UP000076078"/>
    </source>
</evidence>
<dbReference type="InParanoid" id="A0A151ZAE5"/>
<feature type="compositionally biased region" description="Low complexity" evidence="2">
    <location>
        <begin position="308"/>
        <end position="324"/>
    </location>
</feature>
<feature type="compositionally biased region" description="Polar residues" evidence="2">
    <location>
        <begin position="182"/>
        <end position="199"/>
    </location>
</feature>
<dbReference type="Gene3D" id="2.60.40.10">
    <property type="entry name" value="Immunoglobulins"/>
    <property type="match status" value="1"/>
</dbReference>
<dbReference type="InterPro" id="IPR044785">
    <property type="entry name" value="RopGAP1-5"/>
</dbReference>
<feature type="compositionally biased region" description="Polar residues" evidence="2">
    <location>
        <begin position="295"/>
        <end position="307"/>
    </location>
</feature>
<dbReference type="AlphaFoldDB" id="A0A151ZAE5"/>
<dbReference type="InterPro" id="IPR008936">
    <property type="entry name" value="Rho_GTPase_activation_prot"/>
</dbReference>
<dbReference type="Proteomes" id="UP000076078">
    <property type="component" value="Unassembled WGS sequence"/>
</dbReference>
<feature type="region of interest" description="Disordered" evidence="2">
    <location>
        <begin position="162"/>
        <end position="355"/>
    </location>
</feature>
<protein>
    <submittedName>
        <fullName evidence="4">IPT/TIG domain-containing protein</fullName>
    </submittedName>
</protein>
<evidence type="ECO:0000313" key="4">
    <source>
        <dbReference type="EMBL" id="KYQ90921.1"/>
    </source>
</evidence>
<keyword evidence="5" id="KW-1185">Reference proteome</keyword>
<dbReference type="PANTHER" id="PTHR23177">
    <property type="entry name" value="MKIAA1688 PROTEIN"/>
    <property type="match status" value="1"/>
</dbReference>
<dbReference type="Pfam" id="PF00620">
    <property type="entry name" value="RhoGAP"/>
    <property type="match status" value="1"/>
</dbReference>
<dbReference type="InterPro" id="IPR000198">
    <property type="entry name" value="RhoGAP_dom"/>
</dbReference>
<proteinExistence type="predicted"/>
<dbReference type="CDD" id="cd00159">
    <property type="entry name" value="RhoGAP"/>
    <property type="match status" value="1"/>
</dbReference>
<feature type="compositionally biased region" description="Low complexity" evidence="2">
    <location>
        <begin position="164"/>
        <end position="175"/>
    </location>
</feature>
<dbReference type="SMART" id="SM00324">
    <property type="entry name" value="RhoGAP"/>
    <property type="match status" value="1"/>
</dbReference>
<reference evidence="4 5" key="1">
    <citation type="submission" date="2015-12" db="EMBL/GenBank/DDBJ databases">
        <title>Dictyostelia acquired genes for synthesis and detection of signals that induce cell-type specialization by lateral gene transfer from prokaryotes.</title>
        <authorList>
            <person name="Gloeckner G."/>
            <person name="Schaap P."/>
        </authorList>
    </citation>
    <scope>NUCLEOTIDE SEQUENCE [LARGE SCALE GENOMIC DNA]</scope>
    <source>
        <strain evidence="4 5">TK</strain>
    </source>
</reference>
<sequence>MSFPRSTSSNDFKSSSSGVNAIQSQPQVMMNNSNSGVKISSPVVTGNSIVATTATNVIALGAQLNQEEEQMNLPQLLACFPEPPTFSLINRANQQRKDTIYSFVSQPSLQSKQSAIPDAKLNQIIQVTTEQQLSPDKIIINDMNKLERSHSVSLHQSPILPLISDTNSESSTSSSNRDRLVESNTSENLLNQLDDNSLPTLPKEFSTNSGGNSSTSTSPTPTSQSNSSTPNSMVSQTPNTASLTPSPISSPVTTSTNNSPPTVTISNTQQPTQIKQQQQQQYQSSPNSERHQTLMLPNQNYPTQSQYNNNSKQGPSSSSSNNQQDSKRVTISFGNFPKSNSSPTMSSQNNGFYQTPKWDINLNQLQNSSHSTGSLESQNNPHNVSYDLYLKACKNELLPIEFNRVLYGLLENKPTDTIAQLEKIYEQLSSSNSSSGSSSSSSSSSSGKQNITKSFLTAVKSVVGDETPSLKFSKIILYFGHSERTVAVNQDFSEDLLLTNTSGKKLKFKVNLGAINKDFTVTSSVKDGVINKKSNTYITFTINLKTSMKMRKIITIDVEGGYRYFILIQVESGKTAFGQDIEKEELIDDGGYNIPKPLYYLKQFLVDNKGLHSESLFRQPPTSNQELYQIKEQFSKDPLNLKCQDINIIATLIKMYFRELPQCLLNGISHKTFLENDFVGDETLLFVNQISDIKRTTFLWLINLLADVSKNEHLTKMNSKNLAIIFAPNLYITPQGLSPEDSIAISGKVINFILQMMNLVKNIEL</sequence>
<feature type="compositionally biased region" description="Polar residues" evidence="2">
    <location>
        <begin position="337"/>
        <end position="353"/>
    </location>
</feature>
<feature type="domain" description="Rho-GAP" evidence="3">
    <location>
        <begin position="581"/>
        <end position="761"/>
    </location>
</feature>
<dbReference type="EMBL" id="LODT01000035">
    <property type="protein sequence ID" value="KYQ90921.1"/>
    <property type="molecule type" value="Genomic_DNA"/>
</dbReference>
<dbReference type="PROSITE" id="PS50238">
    <property type="entry name" value="RHOGAP"/>
    <property type="match status" value="1"/>
</dbReference>
<dbReference type="GO" id="GO:0005096">
    <property type="term" value="F:GTPase activator activity"/>
    <property type="evidence" value="ECO:0007669"/>
    <property type="project" value="UniProtKB-KW"/>
</dbReference>
<keyword evidence="1" id="KW-0343">GTPase activation</keyword>
<comment type="caution">
    <text evidence="4">The sequence shown here is derived from an EMBL/GenBank/DDBJ whole genome shotgun (WGS) entry which is preliminary data.</text>
</comment>
<evidence type="ECO:0000256" key="2">
    <source>
        <dbReference type="SAM" id="MobiDB-lite"/>
    </source>
</evidence>
<dbReference type="InterPro" id="IPR013783">
    <property type="entry name" value="Ig-like_fold"/>
</dbReference>
<organism evidence="4 5">
    <name type="scientific">Tieghemostelium lacteum</name>
    <name type="common">Slime mold</name>
    <name type="synonym">Dictyostelium lacteum</name>
    <dbReference type="NCBI Taxonomy" id="361077"/>
    <lineage>
        <taxon>Eukaryota</taxon>
        <taxon>Amoebozoa</taxon>
        <taxon>Evosea</taxon>
        <taxon>Eumycetozoa</taxon>
        <taxon>Dictyostelia</taxon>
        <taxon>Dictyosteliales</taxon>
        <taxon>Raperosteliaceae</taxon>
        <taxon>Tieghemostelium</taxon>
    </lineage>
</organism>
<feature type="compositionally biased region" description="Low complexity" evidence="2">
    <location>
        <begin position="206"/>
        <end position="232"/>
    </location>
</feature>
<name>A0A151ZAE5_TIELA</name>
<feature type="compositionally biased region" description="Polar residues" evidence="2">
    <location>
        <begin position="233"/>
        <end position="243"/>
    </location>
</feature>
<evidence type="ECO:0000259" key="3">
    <source>
        <dbReference type="PROSITE" id="PS50238"/>
    </source>
</evidence>
<accession>A0A151ZAE5</accession>
<dbReference type="SUPFAM" id="SSF48350">
    <property type="entry name" value="GTPase activation domain, GAP"/>
    <property type="match status" value="1"/>
</dbReference>
<feature type="compositionally biased region" description="Low complexity" evidence="2">
    <location>
        <begin position="244"/>
        <end position="283"/>
    </location>
</feature>
<dbReference type="GO" id="GO:0007165">
    <property type="term" value="P:signal transduction"/>
    <property type="evidence" value="ECO:0007669"/>
    <property type="project" value="InterPro"/>
</dbReference>
<evidence type="ECO:0000256" key="1">
    <source>
        <dbReference type="ARBA" id="ARBA00022468"/>
    </source>
</evidence>
<dbReference type="Gene3D" id="1.10.555.10">
    <property type="entry name" value="Rho GTPase activation protein"/>
    <property type="match status" value="1"/>
</dbReference>
<dbReference type="PANTHER" id="PTHR23177:SF58">
    <property type="entry name" value="RHO GTPASE-ACTIVATING PROTEIN GACK"/>
    <property type="match status" value="1"/>
</dbReference>
<dbReference type="FunCoup" id="A0A151ZAE5">
    <property type="interactions" value="738"/>
</dbReference>
<gene>
    <name evidence="4" type="ORF">DLAC_07796</name>
</gene>
<dbReference type="OMA" id="VKFKVLM"/>
<dbReference type="OrthoDB" id="185175at2759"/>